<dbReference type="Gene3D" id="1.10.150.240">
    <property type="entry name" value="Putative phosphatase, domain 2"/>
    <property type="match status" value="1"/>
</dbReference>
<protein>
    <submittedName>
        <fullName evidence="1">Phosphoglycolate phosphatase-like HAD superfamily hydrolase</fullName>
    </submittedName>
</protein>
<dbReference type="GO" id="GO:0008967">
    <property type="term" value="F:phosphoglycolate phosphatase activity"/>
    <property type="evidence" value="ECO:0007669"/>
    <property type="project" value="TreeGrafter"/>
</dbReference>
<dbReference type="SFLD" id="SFLDG01129">
    <property type="entry name" value="C1.5:_HAD__Beta-PGM__Phosphata"/>
    <property type="match status" value="1"/>
</dbReference>
<dbReference type="Gene3D" id="3.40.50.1000">
    <property type="entry name" value="HAD superfamily/HAD-like"/>
    <property type="match status" value="1"/>
</dbReference>
<dbReference type="InterPro" id="IPR036412">
    <property type="entry name" value="HAD-like_sf"/>
</dbReference>
<dbReference type="EMBL" id="JACJIA010000016">
    <property type="protein sequence ID" value="MBA8956561.1"/>
    <property type="molecule type" value="Genomic_DNA"/>
</dbReference>
<dbReference type="InterPro" id="IPR023198">
    <property type="entry name" value="PGP-like_dom2"/>
</dbReference>
<dbReference type="Pfam" id="PF12710">
    <property type="entry name" value="HAD"/>
    <property type="match status" value="1"/>
</dbReference>
<keyword evidence="1" id="KW-0378">Hydrolase</keyword>
<dbReference type="Proteomes" id="UP000572680">
    <property type="component" value="Unassembled WGS sequence"/>
</dbReference>
<dbReference type="PANTHER" id="PTHR43434:SF1">
    <property type="entry name" value="PHOSPHOGLYCOLATE PHOSPHATASE"/>
    <property type="match status" value="1"/>
</dbReference>
<gene>
    <name evidence="1" type="ORF">HNR61_008244</name>
</gene>
<dbReference type="InterPro" id="IPR050155">
    <property type="entry name" value="HAD-like_hydrolase_sf"/>
</dbReference>
<dbReference type="InterPro" id="IPR023214">
    <property type="entry name" value="HAD_sf"/>
</dbReference>
<dbReference type="PANTHER" id="PTHR43434">
    <property type="entry name" value="PHOSPHOGLYCOLATE PHOSPHATASE"/>
    <property type="match status" value="1"/>
</dbReference>
<organism evidence="1 2">
    <name type="scientific">Actinomadura namibiensis</name>
    <dbReference type="NCBI Taxonomy" id="182080"/>
    <lineage>
        <taxon>Bacteria</taxon>
        <taxon>Bacillati</taxon>
        <taxon>Actinomycetota</taxon>
        <taxon>Actinomycetes</taxon>
        <taxon>Streptosporangiales</taxon>
        <taxon>Thermomonosporaceae</taxon>
        <taxon>Actinomadura</taxon>
    </lineage>
</organism>
<accession>A0A7W3QRC8</accession>
<reference evidence="1 2" key="1">
    <citation type="submission" date="2020-08" db="EMBL/GenBank/DDBJ databases">
        <title>Genomic Encyclopedia of Type Strains, Phase IV (KMG-IV): sequencing the most valuable type-strain genomes for metagenomic binning, comparative biology and taxonomic classification.</title>
        <authorList>
            <person name="Goeker M."/>
        </authorList>
    </citation>
    <scope>NUCLEOTIDE SEQUENCE [LARGE SCALE GENOMIC DNA]</scope>
    <source>
        <strain evidence="1 2">DSM 44197</strain>
    </source>
</reference>
<dbReference type="SFLD" id="SFLDS00003">
    <property type="entry name" value="Haloacid_Dehalogenase"/>
    <property type="match status" value="1"/>
</dbReference>
<name>A0A7W3QRC8_ACTNM</name>
<proteinExistence type="predicted"/>
<sequence>MANRRITTLVLWDVDHTLIETGGVGREIFADAFAHAVGRPMEQMAEVSGRTEPDIFRETAELHGVEVDQELFEKFAEQLAKGYEERAEEMRQRGRALPGAAEALEALAADPRVAQSVLTGNIRPAAETKLRVFGLDRRIDFEAGAYGSDDGVRPRLVTIAQRRAAERYGMVFDAATTVLIGDTPSDVATGREGGARVIAVASGKSTADELRDAGADLVLEDLVDLEALREGLALR</sequence>
<evidence type="ECO:0000313" key="1">
    <source>
        <dbReference type="EMBL" id="MBA8956561.1"/>
    </source>
</evidence>
<dbReference type="RefSeq" id="WP_182848461.1">
    <property type="nucleotide sequence ID" value="NZ_BAAALP010000060.1"/>
</dbReference>
<evidence type="ECO:0000313" key="2">
    <source>
        <dbReference type="Proteomes" id="UP000572680"/>
    </source>
</evidence>
<comment type="caution">
    <text evidence="1">The sequence shown here is derived from an EMBL/GenBank/DDBJ whole genome shotgun (WGS) entry which is preliminary data.</text>
</comment>
<keyword evidence="2" id="KW-1185">Reference proteome</keyword>
<dbReference type="SUPFAM" id="SSF56784">
    <property type="entry name" value="HAD-like"/>
    <property type="match status" value="1"/>
</dbReference>
<dbReference type="AlphaFoldDB" id="A0A7W3QRC8"/>
<dbReference type="GO" id="GO:0006281">
    <property type="term" value="P:DNA repair"/>
    <property type="evidence" value="ECO:0007669"/>
    <property type="project" value="TreeGrafter"/>
</dbReference>